<dbReference type="Gene3D" id="3.40.50.10490">
    <property type="entry name" value="Glucose-6-phosphate isomerase like protein, domain 1"/>
    <property type="match status" value="2"/>
</dbReference>
<dbReference type="InterPro" id="IPR046348">
    <property type="entry name" value="SIS_dom_sf"/>
</dbReference>
<dbReference type="EMBL" id="CAEZYM010000020">
    <property type="protein sequence ID" value="CAB4733765.1"/>
    <property type="molecule type" value="Genomic_DNA"/>
</dbReference>
<dbReference type="PANTHER" id="PTHR10937">
    <property type="entry name" value="GLUCOSAMINE--FRUCTOSE-6-PHOSPHATE AMINOTRANSFERASE, ISOMERIZING"/>
    <property type="match status" value="1"/>
</dbReference>
<dbReference type="EMBL" id="CAFBOC010000005">
    <property type="protein sequence ID" value="CAB4973110.1"/>
    <property type="molecule type" value="Genomic_DNA"/>
</dbReference>
<proteinExistence type="predicted"/>
<dbReference type="EMBL" id="CAEZZW010000001">
    <property type="protein sequence ID" value="CAB4768475.1"/>
    <property type="molecule type" value="Genomic_DNA"/>
</dbReference>
<dbReference type="InterPro" id="IPR001347">
    <property type="entry name" value="SIS_dom"/>
</dbReference>
<dbReference type="CDD" id="cd05008">
    <property type="entry name" value="SIS_GlmS_GlmD_1"/>
    <property type="match status" value="1"/>
</dbReference>
<dbReference type="PROSITE" id="PS51464">
    <property type="entry name" value="SIS"/>
    <property type="match status" value="2"/>
</dbReference>
<evidence type="ECO:0000313" key="9">
    <source>
        <dbReference type="EMBL" id="CAB4973110.1"/>
    </source>
</evidence>
<dbReference type="Pfam" id="PF01380">
    <property type="entry name" value="SIS"/>
    <property type="match status" value="1"/>
</dbReference>
<dbReference type="SUPFAM" id="SSF53697">
    <property type="entry name" value="SIS domain"/>
    <property type="match status" value="1"/>
</dbReference>
<evidence type="ECO:0000313" key="3">
    <source>
        <dbReference type="EMBL" id="CAB4341609.1"/>
    </source>
</evidence>
<evidence type="ECO:0000313" key="6">
    <source>
        <dbReference type="EMBL" id="CAB4827850.1"/>
    </source>
</evidence>
<dbReference type="EMBL" id="CAFBQX010000001">
    <property type="protein sequence ID" value="CAB5070368.1"/>
    <property type="molecule type" value="Genomic_DNA"/>
</dbReference>
<evidence type="ECO:0000313" key="5">
    <source>
        <dbReference type="EMBL" id="CAB4768475.1"/>
    </source>
</evidence>
<keyword evidence="1" id="KW-0677">Repeat</keyword>
<dbReference type="InterPro" id="IPR035466">
    <property type="entry name" value="GlmS/AgaS_SIS"/>
</dbReference>
<feature type="domain" description="SIS" evidence="2">
    <location>
        <begin position="196"/>
        <end position="335"/>
    </location>
</feature>
<organism evidence="7">
    <name type="scientific">freshwater metagenome</name>
    <dbReference type="NCBI Taxonomy" id="449393"/>
    <lineage>
        <taxon>unclassified sequences</taxon>
        <taxon>metagenomes</taxon>
        <taxon>ecological metagenomes</taxon>
    </lineage>
</organism>
<evidence type="ECO:0000313" key="7">
    <source>
        <dbReference type="EMBL" id="CAB4878296.1"/>
    </source>
</evidence>
<reference evidence="7" key="1">
    <citation type="submission" date="2020-05" db="EMBL/GenBank/DDBJ databases">
        <authorList>
            <person name="Chiriac C."/>
            <person name="Salcher M."/>
            <person name="Ghai R."/>
            <person name="Kavagutti S V."/>
        </authorList>
    </citation>
    <scope>NUCLEOTIDE SEQUENCE</scope>
</reference>
<evidence type="ECO:0000313" key="4">
    <source>
        <dbReference type="EMBL" id="CAB4733765.1"/>
    </source>
</evidence>
<evidence type="ECO:0000259" key="2">
    <source>
        <dbReference type="PROSITE" id="PS51464"/>
    </source>
</evidence>
<dbReference type="PANTHER" id="PTHR10937:SF8">
    <property type="entry name" value="AMINOTRANSFERASE-RELATED"/>
    <property type="match status" value="1"/>
</dbReference>
<dbReference type="GO" id="GO:0097367">
    <property type="term" value="F:carbohydrate derivative binding"/>
    <property type="evidence" value="ECO:0007669"/>
    <property type="project" value="InterPro"/>
</dbReference>
<feature type="domain" description="SIS" evidence="2">
    <location>
        <begin position="34"/>
        <end position="176"/>
    </location>
</feature>
<dbReference type="AlphaFoldDB" id="A0A6J7E5S6"/>
<dbReference type="EMBL" id="CAFBLD010000014">
    <property type="protein sequence ID" value="CAB4878296.1"/>
    <property type="molecule type" value="Genomic_DNA"/>
</dbReference>
<dbReference type="EMBL" id="CAFABH010000011">
    <property type="protein sequence ID" value="CAB4827850.1"/>
    <property type="molecule type" value="Genomic_DNA"/>
</dbReference>
<name>A0A6J7E5S6_9ZZZZ</name>
<protein>
    <submittedName>
        <fullName evidence="7">Unannotated protein</fullName>
    </submittedName>
</protein>
<accession>A0A6J7E5S6</accession>
<dbReference type="CDD" id="cd05009">
    <property type="entry name" value="SIS_GlmS_GlmD_2"/>
    <property type="match status" value="1"/>
</dbReference>
<evidence type="ECO:0000313" key="10">
    <source>
        <dbReference type="EMBL" id="CAB5070368.1"/>
    </source>
</evidence>
<dbReference type="InterPro" id="IPR035490">
    <property type="entry name" value="GlmS/FrlB_SIS"/>
</dbReference>
<evidence type="ECO:0000256" key="1">
    <source>
        <dbReference type="ARBA" id="ARBA00022737"/>
    </source>
</evidence>
<dbReference type="EMBL" id="CAFBNH010000003">
    <property type="protein sequence ID" value="CAB4942493.1"/>
    <property type="molecule type" value="Genomic_DNA"/>
</dbReference>
<evidence type="ECO:0000313" key="8">
    <source>
        <dbReference type="EMBL" id="CAB4942493.1"/>
    </source>
</evidence>
<sequence>MSTEHGTIMRSEIEEIPAVFERIKSQSVQMHTEVSQLPLSSIDSVILVARGTSDNAALYLKYLIETKVGIPCGLASPSVVSVYGAKLRFKNVLVIALSQSGQSPDLVGYCTAARQGGATVVAMTNDQTSPLAQSAHCNLYLQAGPEKAVAATKSYSAQLLVARLFVAAWSGEVLNFDAIIAEGKHMLEQSGQVKTLAEKFKFNDGVTAMGRGFAYANAHETALKIQETLKIPVASFSSADYLHGPISSLHDQSRVIFLAPNGIAESAMSSTVARIREITTHIYWIGTGFTRTPHEILIGGSTGLSEIDSVIVDSIVLQFFALFLAINAGKNPDAPVGLAKVTKTL</sequence>
<gene>
    <name evidence="4" type="ORF">UFOPK2718_01444</name>
    <name evidence="5" type="ORF">UFOPK2936_00031</name>
    <name evidence="6" type="ORF">UFOPK3174_00775</name>
    <name evidence="7" type="ORF">UFOPK3328_01499</name>
    <name evidence="8" type="ORF">UFOPK3779_00665</name>
    <name evidence="9" type="ORF">UFOPK3913_00592</name>
    <name evidence="3" type="ORF">UFOPK4107_01064</name>
    <name evidence="10" type="ORF">UFOPK4403_00399</name>
</gene>
<dbReference type="GO" id="GO:1901135">
    <property type="term" value="P:carbohydrate derivative metabolic process"/>
    <property type="evidence" value="ECO:0007669"/>
    <property type="project" value="InterPro"/>
</dbReference>
<dbReference type="EMBL" id="CAESAE010000005">
    <property type="protein sequence ID" value="CAB4341609.1"/>
    <property type="molecule type" value="Genomic_DNA"/>
</dbReference>